<dbReference type="OrthoDB" id="3291337at2"/>
<dbReference type="PROSITE" id="PS51384">
    <property type="entry name" value="FAD_FR"/>
    <property type="match status" value="1"/>
</dbReference>
<dbReference type="AlphaFoldDB" id="K0JVF9"/>
<name>K0JVF9_SACES</name>
<keyword evidence="4" id="KW-1185">Reference proteome</keyword>
<evidence type="ECO:0000313" key="3">
    <source>
        <dbReference type="EMBL" id="CCH31855.1"/>
    </source>
</evidence>
<dbReference type="PANTHER" id="PTHR30157:SF0">
    <property type="entry name" value="NADPH-DEPENDENT FERRIC-CHELATE REDUCTASE"/>
    <property type="match status" value="1"/>
</dbReference>
<dbReference type="Pfam" id="PF08021">
    <property type="entry name" value="FAD_binding_9"/>
    <property type="match status" value="1"/>
</dbReference>
<dbReference type="InterPro" id="IPR039261">
    <property type="entry name" value="FNR_nucleotide-bd"/>
</dbReference>
<dbReference type="InterPro" id="IPR017927">
    <property type="entry name" value="FAD-bd_FR_type"/>
</dbReference>
<sequence length="307" mass="33928">MTAPRTDHRDRYLERIAEVRAGTSAEKVGYPIHVREATVVRTAMVGSGLLRVTLGRPGTEGFQAHAPDEHVKLLFPGEDGVLRLPERDGLMLRWPKPLPTSREYTVRRYDPATGELDIDVALHAGGLGSEWAAAARPGDTVHVAGPPGGLIVPHNYDRYVLAGDITALPALARWLEELPRDAAGWAFIEVAGPDEEIALDAPANVEVRWLHRGDVPPGVGTALADAVREVVVPEGERAYVWVAGEAGSIKPLRRWVRDELGLGKKDHDITGYWKRGVEDFDDDHEHEHGHDHEHDHEHEHGDEHDDH</sequence>
<organism evidence="3 4">
    <name type="scientific">Saccharothrix espanaensis (strain ATCC 51144 / DSM 44229 / JCM 9112 / NBRC 15066 / NRRL 15764)</name>
    <dbReference type="NCBI Taxonomy" id="1179773"/>
    <lineage>
        <taxon>Bacteria</taxon>
        <taxon>Bacillati</taxon>
        <taxon>Actinomycetota</taxon>
        <taxon>Actinomycetes</taxon>
        <taxon>Pseudonocardiales</taxon>
        <taxon>Pseudonocardiaceae</taxon>
        <taxon>Saccharothrix</taxon>
    </lineage>
</organism>
<dbReference type="PANTHER" id="PTHR30157">
    <property type="entry name" value="FERRIC REDUCTASE, NADPH-DEPENDENT"/>
    <property type="match status" value="1"/>
</dbReference>
<dbReference type="Pfam" id="PF04954">
    <property type="entry name" value="SIP"/>
    <property type="match status" value="1"/>
</dbReference>
<dbReference type="InterPro" id="IPR039374">
    <property type="entry name" value="SIP_fam"/>
</dbReference>
<evidence type="ECO:0000259" key="2">
    <source>
        <dbReference type="PROSITE" id="PS51384"/>
    </source>
</evidence>
<feature type="region of interest" description="Disordered" evidence="1">
    <location>
        <begin position="283"/>
        <end position="307"/>
    </location>
</feature>
<evidence type="ECO:0000313" key="4">
    <source>
        <dbReference type="Proteomes" id="UP000006281"/>
    </source>
</evidence>
<dbReference type="eggNOG" id="COG2375">
    <property type="taxonomic scope" value="Bacteria"/>
</dbReference>
<dbReference type="InterPro" id="IPR007037">
    <property type="entry name" value="SIP_rossman_dom"/>
</dbReference>
<protein>
    <submittedName>
        <fullName evidence="3">Siderophore-interacting protein</fullName>
    </submittedName>
</protein>
<gene>
    <name evidence="3" type="ordered locus">BN6_45760</name>
</gene>
<dbReference type="STRING" id="1179773.BN6_45760"/>
<dbReference type="Gene3D" id="2.40.30.10">
    <property type="entry name" value="Translation factors"/>
    <property type="match status" value="1"/>
</dbReference>
<dbReference type="RefSeq" id="WP_015101967.1">
    <property type="nucleotide sequence ID" value="NC_019673.1"/>
</dbReference>
<proteinExistence type="predicted"/>
<accession>K0JVF9</accession>
<dbReference type="BioCyc" id="SESP1179773:BN6_RS22145-MONOMER"/>
<dbReference type="SUPFAM" id="SSF63380">
    <property type="entry name" value="Riboflavin synthase domain-like"/>
    <property type="match status" value="1"/>
</dbReference>
<dbReference type="HOGENOM" id="CLU_040923_4_0_11"/>
<evidence type="ECO:0000256" key="1">
    <source>
        <dbReference type="SAM" id="MobiDB-lite"/>
    </source>
</evidence>
<dbReference type="InterPro" id="IPR017938">
    <property type="entry name" value="Riboflavin_synthase-like_b-brl"/>
</dbReference>
<feature type="domain" description="FAD-binding FR-type" evidence="2">
    <location>
        <begin position="32"/>
        <end position="153"/>
    </location>
</feature>
<reference evidence="3 4" key="1">
    <citation type="journal article" date="2012" name="BMC Genomics">
        <title>Complete genome sequence of Saccharothrix espanaensis DSM 44229T and comparison to the other completely sequenced Pseudonocardiaceae.</title>
        <authorList>
            <person name="Strobel T."/>
            <person name="Al-Dilaimi A."/>
            <person name="Blom J."/>
            <person name="Gessner A."/>
            <person name="Kalinowski J."/>
            <person name="Luzhetska M."/>
            <person name="Puhler A."/>
            <person name="Szczepanowski R."/>
            <person name="Bechthold A."/>
            <person name="Ruckert C."/>
        </authorList>
    </citation>
    <scope>NUCLEOTIDE SEQUENCE [LARGE SCALE GENOMIC DNA]</scope>
    <source>
        <strain evidence="4">ATCC 51144 / DSM 44229 / JCM 9112 / NBRC 15066 / NRRL 15764</strain>
    </source>
</reference>
<dbReference type="Gene3D" id="3.40.50.80">
    <property type="entry name" value="Nucleotide-binding domain of ferredoxin-NADP reductase (FNR) module"/>
    <property type="match status" value="1"/>
</dbReference>
<dbReference type="CDD" id="cd06193">
    <property type="entry name" value="siderophore_interacting"/>
    <property type="match status" value="1"/>
</dbReference>
<dbReference type="KEGG" id="sesp:BN6_45760"/>
<dbReference type="InterPro" id="IPR013113">
    <property type="entry name" value="SIP_FAD-bd"/>
</dbReference>
<dbReference type="Proteomes" id="UP000006281">
    <property type="component" value="Chromosome"/>
</dbReference>
<dbReference type="GO" id="GO:0016491">
    <property type="term" value="F:oxidoreductase activity"/>
    <property type="evidence" value="ECO:0007669"/>
    <property type="project" value="InterPro"/>
</dbReference>
<dbReference type="EMBL" id="HE804045">
    <property type="protein sequence ID" value="CCH31855.1"/>
    <property type="molecule type" value="Genomic_DNA"/>
</dbReference>
<dbReference type="PATRIC" id="fig|1179773.3.peg.4584"/>